<gene>
    <name evidence="2" type="ORF">GUJ93_ZPchr0012g19870</name>
</gene>
<evidence type="ECO:0000313" key="3">
    <source>
        <dbReference type="Proteomes" id="UP000729402"/>
    </source>
</evidence>
<feature type="transmembrane region" description="Helical" evidence="1">
    <location>
        <begin position="56"/>
        <end position="76"/>
    </location>
</feature>
<name>A0A8J5WMP2_ZIZPA</name>
<keyword evidence="1" id="KW-0812">Transmembrane</keyword>
<evidence type="ECO:0000313" key="2">
    <source>
        <dbReference type="EMBL" id="KAG8091803.1"/>
    </source>
</evidence>
<dbReference type="AlphaFoldDB" id="A0A8J5WMP2"/>
<protein>
    <submittedName>
        <fullName evidence="2">Uncharacterized protein</fullName>
    </submittedName>
</protein>
<accession>A0A8J5WMP2</accession>
<organism evidence="2 3">
    <name type="scientific">Zizania palustris</name>
    <name type="common">Northern wild rice</name>
    <dbReference type="NCBI Taxonomy" id="103762"/>
    <lineage>
        <taxon>Eukaryota</taxon>
        <taxon>Viridiplantae</taxon>
        <taxon>Streptophyta</taxon>
        <taxon>Embryophyta</taxon>
        <taxon>Tracheophyta</taxon>
        <taxon>Spermatophyta</taxon>
        <taxon>Magnoliopsida</taxon>
        <taxon>Liliopsida</taxon>
        <taxon>Poales</taxon>
        <taxon>Poaceae</taxon>
        <taxon>BOP clade</taxon>
        <taxon>Oryzoideae</taxon>
        <taxon>Oryzeae</taxon>
        <taxon>Zizaniinae</taxon>
        <taxon>Zizania</taxon>
    </lineage>
</organism>
<keyword evidence="1" id="KW-1133">Transmembrane helix</keyword>
<sequence>MVNDSVKPNEFPISLVLNACAQSGVIEQGFMIKFGLGADRFFKVVELCQDMHQVDMAMDVVTLRVIAGVAAIILGAKPSFGPHKSRECLSL</sequence>
<dbReference type="Proteomes" id="UP000729402">
    <property type="component" value="Unassembled WGS sequence"/>
</dbReference>
<reference evidence="2" key="2">
    <citation type="submission" date="2021-02" db="EMBL/GenBank/DDBJ databases">
        <authorList>
            <person name="Kimball J.A."/>
            <person name="Haas M.W."/>
            <person name="Macchietto M."/>
            <person name="Kono T."/>
            <person name="Duquette J."/>
            <person name="Shao M."/>
        </authorList>
    </citation>
    <scope>NUCLEOTIDE SEQUENCE</scope>
    <source>
        <tissue evidence="2">Fresh leaf tissue</tissue>
    </source>
</reference>
<proteinExistence type="predicted"/>
<reference evidence="2" key="1">
    <citation type="journal article" date="2021" name="bioRxiv">
        <title>Whole Genome Assembly and Annotation of Northern Wild Rice, Zizania palustris L., Supports a Whole Genome Duplication in the Zizania Genus.</title>
        <authorList>
            <person name="Haas M."/>
            <person name="Kono T."/>
            <person name="Macchietto M."/>
            <person name="Millas R."/>
            <person name="McGilp L."/>
            <person name="Shao M."/>
            <person name="Duquette J."/>
            <person name="Hirsch C.N."/>
            <person name="Kimball J."/>
        </authorList>
    </citation>
    <scope>NUCLEOTIDE SEQUENCE</scope>
    <source>
        <tissue evidence="2">Fresh leaf tissue</tissue>
    </source>
</reference>
<dbReference type="EMBL" id="JAAALK010000080">
    <property type="protein sequence ID" value="KAG8091803.1"/>
    <property type="molecule type" value="Genomic_DNA"/>
</dbReference>
<evidence type="ECO:0000256" key="1">
    <source>
        <dbReference type="SAM" id="Phobius"/>
    </source>
</evidence>
<comment type="caution">
    <text evidence="2">The sequence shown here is derived from an EMBL/GenBank/DDBJ whole genome shotgun (WGS) entry which is preliminary data.</text>
</comment>
<keyword evidence="1" id="KW-0472">Membrane</keyword>
<keyword evidence="3" id="KW-1185">Reference proteome</keyword>